<dbReference type="Proteomes" id="UP000054324">
    <property type="component" value="Unassembled WGS sequence"/>
</dbReference>
<feature type="region of interest" description="Disordered" evidence="1">
    <location>
        <begin position="1"/>
        <end position="26"/>
    </location>
</feature>
<dbReference type="KEGG" id="ovi:T265_13895"/>
<name>A0A074ZIZ5_OPIVI</name>
<proteinExistence type="predicted"/>
<accession>A0A074ZIZ5</accession>
<evidence type="ECO:0000313" key="3">
    <source>
        <dbReference type="Proteomes" id="UP000054324"/>
    </source>
</evidence>
<dbReference type="OrthoDB" id="9332038at2759"/>
<dbReference type="AlphaFoldDB" id="A0A074ZIZ5"/>
<reference evidence="2 3" key="1">
    <citation type="submission" date="2013-11" db="EMBL/GenBank/DDBJ databases">
        <title>Opisthorchis viverrini - life in the bile duct.</title>
        <authorList>
            <person name="Young N.D."/>
            <person name="Nagarajan N."/>
            <person name="Lin S.J."/>
            <person name="Korhonen P.K."/>
            <person name="Jex A.R."/>
            <person name="Hall R.S."/>
            <person name="Safavi-Hemami H."/>
            <person name="Kaewkong W."/>
            <person name="Bertrand D."/>
            <person name="Gao S."/>
            <person name="Seet Q."/>
            <person name="Wongkham S."/>
            <person name="Teh B.T."/>
            <person name="Wongkham C."/>
            <person name="Intapan P.M."/>
            <person name="Maleewong W."/>
            <person name="Yang X."/>
            <person name="Hu M."/>
            <person name="Wang Z."/>
            <person name="Hofmann A."/>
            <person name="Sternberg P.W."/>
            <person name="Tan P."/>
            <person name="Wang J."/>
            <person name="Gasser R.B."/>
        </authorList>
    </citation>
    <scope>NUCLEOTIDE SEQUENCE [LARGE SCALE GENOMIC DNA]</scope>
</reference>
<gene>
    <name evidence="2" type="ORF">T265_13895</name>
</gene>
<keyword evidence="3" id="KW-1185">Reference proteome</keyword>
<feature type="non-terminal residue" evidence="2">
    <location>
        <position position="1"/>
    </location>
</feature>
<dbReference type="GeneID" id="20328062"/>
<dbReference type="RefSeq" id="XP_009169295.1">
    <property type="nucleotide sequence ID" value="XM_009171031.1"/>
</dbReference>
<evidence type="ECO:0000313" key="2">
    <source>
        <dbReference type="EMBL" id="KER26966.1"/>
    </source>
</evidence>
<protein>
    <submittedName>
        <fullName evidence="2">Uncharacterized protein</fullName>
    </submittedName>
</protein>
<organism evidence="2 3">
    <name type="scientific">Opisthorchis viverrini</name>
    <name type="common">Southeast Asian liver fluke</name>
    <dbReference type="NCBI Taxonomy" id="6198"/>
    <lineage>
        <taxon>Eukaryota</taxon>
        <taxon>Metazoa</taxon>
        <taxon>Spiralia</taxon>
        <taxon>Lophotrochozoa</taxon>
        <taxon>Platyhelminthes</taxon>
        <taxon>Trematoda</taxon>
        <taxon>Digenea</taxon>
        <taxon>Opisthorchiida</taxon>
        <taxon>Opisthorchiata</taxon>
        <taxon>Opisthorchiidae</taxon>
        <taxon>Opisthorchis</taxon>
    </lineage>
</organism>
<dbReference type="EMBL" id="KL596734">
    <property type="protein sequence ID" value="KER26966.1"/>
    <property type="molecule type" value="Genomic_DNA"/>
</dbReference>
<dbReference type="CTD" id="20328062"/>
<sequence length="379" mass="40459">SANFTDRKVRGSNPLSPPSRLPLSSLGQPGSIQAFVPPSCGLAARHRKDATAEQFIMYLSGGIYNSGTTHEETLTNLARCVSMQPQSLAKPDSNDQQDKPATIMRHLSYPNASSHKIVPMNQATLDSTGVQSTYGPQLPSSLDQQPNVPSADQLTNSLNRLQAYSDQLHSFLSGTSTENLMAVQTRGAPTKYGNAITVVTGNAARSPLGMAPSTGSFPPIVSSATPAYSAGSSACYYNLPVPFDTGSPTVQLANTPTSSNMTLTGVEANLLQQLTSHLSGGTYRNEAPPPPAPTSVYSFHMKFAYPLTHQLARDINERGRDGSSGWSANLLTGKSVVRTRPLPLNFPCLSLGNLGCFQPLCFLRVGWRLGTGRLYDLSK</sequence>
<evidence type="ECO:0000256" key="1">
    <source>
        <dbReference type="SAM" id="MobiDB-lite"/>
    </source>
</evidence>